<feature type="compositionally biased region" description="Polar residues" evidence="8">
    <location>
        <begin position="1"/>
        <end position="10"/>
    </location>
</feature>
<dbReference type="GO" id="GO:0016709">
    <property type="term" value="F:oxidoreductase activity, acting on paired donors, with incorporation or reduction of molecular oxygen, NAD(P)H as one donor, and incorporation of one atom of oxygen"/>
    <property type="evidence" value="ECO:0007669"/>
    <property type="project" value="UniProtKB-ARBA"/>
</dbReference>
<dbReference type="EMBL" id="AP022599">
    <property type="protein sequence ID" value="BBY81990.1"/>
    <property type="molecule type" value="Genomic_DNA"/>
</dbReference>
<keyword evidence="10" id="KW-1185">Reference proteome</keyword>
<evidence type="ECO:0000256" key="8">
    <source>
        <dbReference type="SAM" id="MobiDB-lite"/>
    </source>
</evidence>
<keyword evidence="6" id="KW-0560">Oxidoreductase</keyword>
<evidence type="ECO:0000256" key="1">
    <source>
        <dbReference type="ARBA" id="ARBA00001974"/>
    </source>
</evidence>
<dbReference type="AlphaFoldDB" id="A0A7I7ULX4"/>
<keyword evidence="3" id="KW-0285">Flavoprotein</keyword>
<evidence type="ECO:0000256" key="4">
    <source>
        <dbReference type="ARBA" id="ARBA00022827"/>
    </source>
</evidence>
<evidence type="ECO:0000256" key="7">
    <source>
        <dbReference type="ARBA" id="ARBA00023033"/>
    </source>
</evidence>
<comment type="cofactor">
    <cofactor evidence="1">
        <name>FAD</name>
        <dbReference type="ChEBI" id="CHEBI:57692"/>
    </cofactor>
</comment>
<keyword evidence="7 9" id="KW-0503">Monooxygenase</keyword>
<keyword evidence="5" id="KW-0521">NADP</keyword>
<dbReference type="PANTHER" id="PTHR43098:SF4">
    <property type="entry name" value="BLR3857 PROTEIN"/>
    <property type="match status" value="1"/>
</dbReference>
<dbReference type="PRINTS" id="PR00368">
    <property type="entry name" value="FADPNR"/>
</dbReference>
<reference evidence="9 10" key="1">
    <citation type="journal article" date="2019" name="Emerg. Microbes Infect.">
        <title>Comprehensive subspecies identification of 175 nontuberculous mycobacteria species based on 7547 genomic profiles.</title>
        <authorList>
            <person name="Matsumoto Y."/>
            <person name="Kinjo T."/>
            <person name="Motooka D."/>
            <person name="Nabeya D."/>
            <person name="Jung N."/>
            <person name="Uechi K."/>
            <person name="Horii T."/>
            <person name="Iida T."/>
            <person name="Fujita J."/>
            <person name="Nakamura S."/>
        </authorList>
    </citation>
    <scope>NUCLEOTIDE SEQUENCE [LARGE SCALE GENOMIC DNA]</scope>
    <source>
        <strain evidence="9 10">JCM 6370</strain>
    </source>
</reference>
<protein>
    <submittedName>
        <fullName evidence="9">Monooxygenase</fullName>
    </submittedName>
</protein>
<name>A0A7I7ULX4_MYCPV</name>
<proteinExistence type="inferred from homology"/>
<dbReference type="RefSeq" id="WP_163901753.1">
    <property type="nucleotide sequence ID" value="NZ_AP022599.1"/>
</dbReference>
<dbReference type="Gene3D" id="3.50.50.60">
    <property type="entry name" value="FAD/NAD(P)-binding domain"/>
    <property type="match status" value="2"/>
</dbReference>
<dbReference type="Proteomes" id="UP000467252">
    <property type="component" value="Chromosome"/>
</dbReference>
<evidence type="ECO:0000313" key="10">
    <source>
        <dbReference type="Proteomes" id="UP000467252"/>
    </source>
</evidence>
<dbReference type="FunFam" id="3.50.50.60:FF:000341">
    <property type="entry name" value="Baeyer-Villiger monooxygenase"/>
    <property type="match status" value="1"/>
</dbReference>
<dbReference type="Pfam" id="PF13738">
    <property type="entry name" value="Pyr_redox_3"/>
    <property type="match status" value="1"/>
</dbReference>
<evidence type="ECO:0000256" key="2">
    <source>
        <dbReference type="ARBA" id="ARBA00010139"/>
    </source>
</evidence>
<dbReference type="PANTHER" id="PTHR43098">
    <property type="entry name" value="L-ORNITHINE N(5)-MONOOXYGENASE-RELATED"/>
    <property type="match status" value="1"/>
</dbReference>
<comment type="similarity">
    <text evidence="2">Belongs to the FAD-binding monooxygenase family.</text>
</comment>
<dbReference type="InterPro" id="IPR036188">
    <property type="entry name" value="FAD/NAD-bd_sf"/>
</dbReference>
<evidence type="ECO:0000256" key="3">
    <source>
        <dbReference type="ARBA" id="ARBA00022630"/>
    </source>
</evidence>
<evidence type="ECO:0000313" key="9">
    <source>
        <dbReference type="EMBL" id="BBY81990.1"/>
    </source>
</evidence>
<dbReference type="InterPro" id="IPR050775">
    <property type="entry name" value="FAD-binding_Monooxygenases"/>
</dbReference>
<sequence length="619" mass="69755">MTETLGTSAQPCGPTDTPDDVDIDALREKYAQERAKRLRPEGSKQYVELTDDFAGYYEVDPYTPVTPRDPITEDIDVAVLGGGFGGLLSAAYLKKAGVDDVRIIELGGDFGGVWYWNRYPGIQCDNESYCYIPMLEELDFMPSKKFADGTEIYEHCRRIGKHFGLYDGAIFSTQVRNLSWDEEINRWRISTNRDDDIRARFVVMASGPFHRPKLPGIPGIKDFKGHSFHSSRWDYDYTGGDSTGNLHKLADKRVAVVGTGATAIQIVPYLAKDCQHLYVFQRTPSTVDERNNAPTDPEWVKSLKPGWQKERQRNFHAWTFEGMALGQPDLVCDFWTELGRNTAARVMALEDPASLTPEQFMAIREEEDYKIMERLRRRIAEIVKDPDTAEALKPYYRFLCKRPLSNDEYLPTFNRPNVTLVDVSESKGVERITEKGLVANGQEYEVDCIIYASGFEITTDISRRYSIEAIEGRDGLSLYDYWRDGYKTLHGMTSRGFPNQFYTGFTQVGISANIASNYELQGEHIAHIIAEALKRGATTVEPTQEAQDQWCQTIRDTAVDTSAFDASCTPGYYNNEGGGGGEGLRSHLGEPYGPGFYAFGDLLKEWRDKGDLDGLVLGT</sequence>
<gene>
    <name evidence="9" type="ORF">MPUL_31480</name>
</gene>
<evidence type="ECO:0000256" key="6">
    <source>
        <dbReference type="ARBA" id="ARBA00023002"/>
    </source>
</evidence>
<keyword evidence="4" id="KW-0274">FAD</keyword>
<feature type="region of interest" description="Disordered" evidence="8">
    <location>
        <begin position="1"/>
        <end position="22"/>
    </location>
</feature>
<dbReference type="SUPFAM" id="SSF51905">
    <property type="entry name" value="FAD/NAD(P)-binding domain"/>
    <property type="match status" value="1"/>
</dbReference>
<organism evidence="9 10">
    <name type="scientific">Mycolicibacterium pulveris</name>
    <name type="common">Mycobacterium pulveris</name>
    <dbReference type="NCBI Taxonomy" id="36813"/>
    <lineage>
        <taxon>Bacteria</taxon>
        <taxon>Bacillati</taxon>
        <taxon>Actinomycetota</taxon>
        <taxon>Actinomycetes</taxon>
        <taxon>Mycobacteriales</taxon>
        <taxon>Mycobacteriaceae</taxon>
        <taxon>Mycolicibacterium</taxon>
    </lineage>
</organism>
<accession>A0A7I7ULX4</accession>
<evidence type="ECO:0000256" key="5">
    <source>
        <dbReference type="ARBA" id="ARBA00022857"/>
    </source>
</evidence>